<evidence type="ECO:0000313" key="1">
    <source>
        <dbReference type="EMBL" id="KAI0029823.1"/>
    </source>
</evidence>
<accession>A0ACB8QDY5</accession>
<evidence type="ECO:0000313" key="2">
    <source>
        <dbReference type="Proteomes" id="UP000814128"/>
    </source>
</evidence>
<protein>
    <submittedName>
        <fullName evidence="1">Uncharacterized protein</fullName>
    </submittedName>
</protein>
<feature type="non-terminal residue" evidence="1">
    <location>
        <position position="427"/>
    </location>
</feature>
<dbReference type="Proteomes" id="UP000814128">
    <property type="component" value="Unassembled WGS sequence"/>
</dbReference>
<sequence>AQEHAANADDNASRGLLIPASDEHAKAAAAYQECVDASNDEGAKTTLRRLHNHHSKMAADFQTRIAQLRKDGVDPALPQKPAQPRHSSTPHHVAPNPSASLSPHASRTRIGDSQLTVDESFMLLGPQSTSADAGDAFSHFWRAMERLDHLAKPVAFATASLGLGSNLEFGRRSTHSSDTEDSDRPRKGSMKQTLSPDNSFSTAYDGETAKSHGAKQPVIDLRGDFDEIAEEDYDSSDSFCFVPSKSEPSPAVLRKENDALRVQAENLQKQLDSAQRLLQQRSEQDQQLRDSIAIARREAHRAMGASFVLHRPGPQQFDLNALGSLSIPPAPVARGPPPPSRDQEAQQAQARRIRELEEELRVTREEVRTVRVENEKQKAMIAKFRERWDKLKESAKRKREAKAAAEAQGAPVHERIDEEPEAEAQAE</sequence>
<name>A0ACB8QDY5_9AGAM</name>
<comment type="caution">
    <text evidence="1">The sequence shown here is derived from an EMBL/GenBank/DDBJ whole genome shotgun (WGS) entry which is preliminary data.</text>
</comment>
<proteinExistence type="predicted"/>
<feature type="non-terminal residue" evidence="1">
    <location>
        <position position="1"/>
    </location>
</feature>
<keyword evidence="2" id="KW-1185">Reference proteome</keyword>
<dbReference type="EMBL" id="MU273654">
    <property type="protein sequence ID" value="KAI0029823.1"/>
    <property type="molecule type" value="Genomic_DNA"/>
</dbReference>
<gene>
    <name evidence="1" type="ORF">K488DRAFT_23276</name>
</gene>
<reference evidence="1" key="1">
    <citation type="submission" date="2021-02" db="EMBL/GenBank/DDBJ databases">
        <authorList>
            <consortium name="DOE Joint Genome Institute"/>
            <person name="Ahrendt S."/>
            <person name="Looney B.P."/>
            <person name="Miyauchi S."/>
            <person name="Morin E."/>
            <person name="Drula E."/>
            <person name="Courty P.E."/>
            <person name="Chicoki N."/>
            <person name="Fauchery L."/>
            <person name="Kohler A."/>
            <person name="Kuo A."/>
            <person name="Labutti K."/>
            <person name="Pangilinan J."/>
            <person name="Lipzen A."/>
            <person name="Riley R."/>
            <person name="Andreopoulos W."/>
            <person name="He G."/>
            <person name="Johnson J."/>
            <person name="Barry K.W."/>
            <person name="Grigoriev I.V."/>
            <person name="Nagy L."/>
            <person name="Hibbett D."/>
            <person name="Henrissat B."/>
            <person name="Matheny P.B."/>
            <person name="Labbe J."/>
            <person name="Martin F."/>
        </authorList>
    </citation>
    <scope>NUCLEOTIDE SEQUENCE</scope>
    <source>
        <strain evidence="1">EC-137</strain>
    </source>
</reference>
<organism evidence="1 2">
    <name type="scientific">Vararia minispora EC-137</name>
    <dbReference type="NCBI Taxonomy" id="1314806"/>
    <lineage>
        <taxon>Eukaryota</taxon>
        <taxon>Fungi</taxon>
        <taxon>Dikarya</taxon>
        <taxon>Basidiomycota</taxon>
        <taxon>Agaricomycotina</taxon>
        <taxon>Agaricomycetes</taxon>
        <taxon>Russulales</taxon>
        <taxon>Lachnocladiaceae</taxon>
        <taxon>Vararia</taxon>
    </lineage>
</organism>
<reference evidence="1" key="2">
    <citation type="journal article" date="2022" name="New Phytol.">
        <title>Evolutionary transition to the ectomycorrhizal habit in the genomes of a hyperdiverse lineage of mushroom-forming fungi.</title>
        <authorList>
            <person name="Looney B."/>
            <person name="Miyauchi S."/>
            <person name="Morin E."/>
            <person name="Drula E."/>
            <person name="Courty P.E."/>
            <person name="Kohler A."/>
            <person name="Kuo A."/>
            <person name="LaButti K."/>
            <person name="Pangilinan J."/>
            <person name="Lipzen A."/>
            <person name="Riley R."/>
            <person name="Andreopoulos W."/>
            <person name="He G."/>
            <person name="Johnson J."/>
            <person name="Nolan M."/>
            <person name="Tritt A."/>
            <person name="Barry K.W."/>
            <person name="Grigoriev I.V."/>
            <person name="Nagy L.G."/>
            <person name="Hibbett D."/>
            <person name="Henrissat B."/>
            <person name="Matheny P.B."/>
            <person name="Labbe J."/>
            <person name="Martin F.M."/>
        </authorList>
    </citation>
    <scope>NUCLEOTIDE SEQUENCE</scope>
    <source>
        <strain evidence="1">EC-137</strain>
    </source>
</reference>